<evidence type="ECO:0000256" key="1">
    <source>
        <dbReference type="ARBA" id="ARBA00008987"/>
    </source>
</evidence>
<protein>
    <recommendedName>
        <fullName evidence="6">Thioredoxin</fullName>
    </recommendedName>
</protein>
<evidence type="ECO:0000256" key="4">
    <source>
        <dbReference type="ARBA" id="ARBA00023157"/>
    </source>
</evidence>
<keyword evidence="3" id="KW-0249">Electron transport</keyword>
<dbReference type="InterPro" id="IPR005746">
    <property type="entry name" value="Thioredoxin"/>
</dbReference>
<keyword evidence="4" id="KW-1015">Disulfide bond</keyword>
<evidence type="ECO:0000313" key="8">
    <source>
        <dbReference type="EMBL" id="MDY7220191.1"/>
    </source>
</evidence>
<dbReference type="CDD" id="cd02956">
    <property type="entry name" value="ybbN"/>
    <property type="match status" value="1"/>
</dbReference>
<dbReference type="InterPro" id="IPR017937">
    <property type="entry name" value="Thioredoxin_CS"/>
</dbReference>
<dbReference type="PRINTS" id="PR00421">
    <property type="entry name" value="THIOREDOXIN"/>
</dbReference>
<dbReference type="Pfam" id="PF14559">
    <property type="entry name" value="TPR_19"/>
    <property type="match status" value="1"/>
</dbReference>
<dbReference type="Pfam" id="PF00085">
    <property type="entry name" value="Thioredoxin"/>
    <property type="match status" value="1"/>
</dbReference>
<dbReference type="RefSeq" id="WP_321554273.1">
    <property type="nucleotide sequence ID" value="NZ_JAXIVU010000020.1"/>
</dbReference>
<evidence type="ECO:0000256" key="6">
    <source>
        <dbReference type="NCBIfam" id="TIGR01068"/>
    </source>
</evidence>
<comment type="caution">
    <text evidence="8">The sequence shown here is derived from an EMBL/GenBank/DDBJ whole genome shotgun (WGS) entry which is preliminary data.</text>
</comment>
<proteinExistence type="inferred from homology"/>
<accession>A0ABU5GT70</accession>
<comment type="similarity">
    <text evidence="1">Belongs to the thioredoxin family.</text>
</comment>
<organism evidence="8 9">
    <name type="scientific">Denitrificimonas halotolerans</name>
    <dbReference type="NCBI Taxonomy" id="3098930"/>
    <lineage>
        <taxon>Bacteria</taxon>
        <taxon>Pseudomonadati</taxon>
        <taxon>Pseudomonadota</taxon>
        <taxon>Gammaproteobacteria</taxon>
        <taxon>Pseudomonadales</taxon>
        <taxon>Pseudomonadaceae</taxon>
        <taxon>Denitrificimonas</taxon>
    </lineage>
</organism>
<dbReference type="Gene3D" id="1.25.40.10">
    <property type="entry name" value="Tetratricopeptide repeat domain"/>
    <property type="match status" value="2"/>
</dbReference>
<dbReference type="Proteomes" id="UP001294570">
    <property type="component" value="Unassembled WGS sequence"/>
</dbReference>
<dbReference type="PANTHER" id="PTHR45663:SF11">
    <property type="entry name" value="GEO12009P1"/>
    <property type="match status" value="1"/>
</dbReference>
<evidence type="ECO:0000259" key="7">
    <source>
        <dbReference type="PROSITE" id="PS51352"/>
    </source>
</evidence>
<dbReference type="NCBIfam" id="TIGR01068">
    <property type="entry name" value="thioredoxin"/>
    <property type="match status" value="1"/>
</dbReference>
<dbReference type="EMBL" id="JAXIVU010000020">
    <property type="protein sequence ID" value="MDY7220191.1"/>
    <property type="molecule type" value="Genomic_DNA"/>
</dbReference>
<reference evidence="8 9" key="1">
    <citation type="submission" date="2023-12" db="EMBL/GenBank/DDBJ databases">
        <title>Denitrificimonas halotolerans sp. nov.,a novel species isolated from landfill leachate.</title>
        <authorList>
            <person name="Wang S."/>
        </authorList>
    </citation>
    <scope>NUCLEOTIDE SEQUENCE [LARGE SCALE GENOMIC DNA]</scope>
    <source>
        <strain evidence="8 9">JX-1</strain>
    </source>
</reference>
<dbReference type="InterPro" id="IPR036249">
    <property type="entry name" value="Thioredoxin-like_sf"/>
</dbReference>
<keyword evidence="2" id="KW-0813">Transport</keyword>
<sequence length="290" mass="32303">MTDNAFVFDVVGAEQFDQLVVQNSFHKPVLVDFWAQWCAPCKVLMPVLEKITDSYAGEMLLAKVDCDQEQEIVARLGVKSLPTVVLFQDGKPVDGFTGAQSESNIRELLAKYVTEPVDTKEAPLVTAQNLFDNGEFAKAEAFLHALLTGDDQQSAALVLYARCLVERGALADAETVINSVVDEEQKHAVASVRAQLTFLRQAAELPDMADLKTRLAKEPHDDEALLHLSIQQLARQNYEPALDNLLRLFIRNRGFADGAAHNTLLQVFDLLGTDNPLVTLYRRRLYQALY</sequence>
<dbReference type="Gene3D" id="3.40.30.10">
    <property type="entry name" value="Glutaredoxin"/>
    <property type="match status" value="1"/>
</dbReference>
<dbReference type="InterPro" id="IPR013766">
    <property type="entry name" value="Thioredoxin_domain"/>
</dbReference>
<feature type="domain" description="Thioredoxin" evidence="7">
    <location>
        <begin position="1"/>
        <end position="114"/>
    </location>
</feature>
<evidence type="ECO:0000256" key="5">
    <source>
        <dbReference type="ARBA" id="ARBA00023284"/>
    </source>
</evidence>
<dbReference type="InterPro" id="IPR011990">
    <property type="entry name" value="TPR-like_helical_dom_sf"/>
</dbReference>
<evidence type="ECO:0000313" key="9">
    <source>
        <dbReference type="Proteomes" id="UP001294570"/>
    </source>
</evidence>
<keyword evidence="5" id="KW-0676">Redox-active center</keyword>
<dbReference type="PANTHER" id="PTHR45663">
    <property type="entry name" value="GEO12009P1"/>
    <property type="match status" value="1"/>
</dbReference>
<dbReference type="Pfam" id="PF14561">
    <property type="entry name" value="TPR_20"/>
    <property type="match status" value="1"/>
</dbReference>
<gene>
    <name evidence="8" type="primary">trxA</name>
    <name evidence="8" type="ORF">TOI97_11515</name>
</gene>
<dbReference type="PROSITE" id="PS00194">
    <property type="entry name" value="THIOREDOXIN_1"/>
    <property type="match status" value="1"/>
</dbReference>
<name>A0ABU5GT70_9GAMM</name>
<dbReference type="SUPFAM" id="SSF48452">
    <property type="entry name" value="TPR-like"/>
    <property type="match status" value="1"/>
</dbReference>
<keyword evidence="9" id="KW-1185">Reference proteome</keyword>
<evidence type="ECO:0000256" key="3">
    <source>
        <dbReference type="ARBA" id="ARBA00022982"/>
    </source>
</evidence>
<dbReference type="SUPFAM" id="SSF52833">
    <property type="entry name" value="Thioredoxin-like"/>
    <property type="match status" value="1"/>
</dbReference>
<evidence type="ECO:0000256" key="2">
    <source>
        <dbReference type="ARBA" id="ARBA00022448"/>
    </source>
</evidence>
<dbReference type="PROSITE" id="PS51352">
    <property type="entry name" value="THIOREDOXIN_2"/>
    <property type="match status" value="1"/>
</dbReference>